<dbReference type="AlphaFoldDB" id="A0A7C9UT68"/>
<dbReference type="Gene3D" id="3.10.450.40">
    <property type="match status" value="1"/>
</dbReference>
<dbReference type="EMBL" id="JAAIYP010000027">
    <property type="protein sequence ID" value="NFV79386.1"/>
    <property type="molecule type" value="Genomic_DNA"/>
</dbReference>
<accession>A0A7C9UT68</accession>
<dbReference type="InterPro" id="IPR025711">
    <property type="entry name" value="PepSY"/>
</dbReference>
<evidence type="ECO:0000313" key="3">
    <source>
        <dbReference type="EMBL" id="NFV79386.1"/>
    </source>
</evidence>
<reference evidence="3 4" key="1">
    <citation type="submission" date="2020-02" db="EMBL/GenBank/DDBJ databases">
        <authorList>
            <person name="Dziuba M."/>
            <person name="Kuznetsov B."/>
            <person name="Mardanov A."/>
            <person name="Ravin N."/>
            <person name="Grouzdev D."/>
        </authorList>
    </citation>
    <scope>NUCLEOTIDE SEQUENCE [LARGE SCALE GENOMIC DNA]</scope>
    <source>
        <strain evidence="3 4">SpK</strain>
    </source>
</reference>
<proteinExistence type="predicted"/>
<sequence>MQTAITTTLIACLLFVTPAGADDSHDHDRARQAVQAGEILPLRTILDHVARDFPGDVIEAELEDEHGKPTYEIKLISPQGQVMKIVYDARDGSVIKVKGKHR</sequence>
<feature type="chain" id="PRO_5028980235" evidence="1">
    <location>
        <begin position="22"/>
        <end position="102"/>
    </location>
</feature>
<dbReference type="RefSeq" id="WP_163675671.1">
    <property type="nucleotide sequence ID" value="NZ_JAAIYP010000027.1"/>
</dbReference>
<feature type="domain" description="PepSY" evidence="2">
    <location>
        <begin position="49"/>
        <end position="97"/>
    </location>
</feature>
<feature type="signal peptide" evidence="1">
    <location>
        <begin position="1"/>
        <end position="21"/>
    </location>
</feature>
<keyword evidence="4" id="KW-1185">Reference proteome</keyword>
<name>A0A7C9UT68_9PROT</name>
<evidence type="ECO:0000256" key="1">
    <source>
        <dbReference type="SAM" id="SignalP"/>
    </source>
</evidence>
<comment type="caution">
    <text evidence="3">The sequence shown here is derived from an EMBL/GenBank/DDBJ whole genome shotgun (WGS) entry which is preliminary data.</text>
</comment>
<dbReference type="Proteomes" id="UP000480684">
    <property type="component" value="Unassembled WGS sequence"/>
</dbReference>
<organism evidence="3 4">
    <name type="scientific">Magnetospirillum aberrantis SpK</name>
    <dbReference type="NCBI Taxonomy" id="908842"/>
    <lineage>
        <taxon>Bacteria</taxon>
        <taxon>Pseudomonadati</taxon>
        <taxon>Pseudomonadota</taxon>
        <taxon>Alphaproteobacteria</taxon>
        <taxon>Rhodospirillales</taxon>
        <taxon>Rhodospirillaceae</taxon>
        <taxon>Magnetospirillum</taxon>
    </lineage>
</organism>
<protein>
    <submittedName>
        <fullName evidence="3">PepSY domain-containing protein</fullName>
    </submittedName>
</protein>
<keyword evidence="1" id="KW-0732">Signal</keyword>
<dbReference type="Pfam" id="PF03413">
    <property type="entry name" value="PepSY"/>
    <property type="match status" value="1"/>
</dbReference>
<evidence type="ECO:0000259" key="2">
    <source>
        <dbReference type="Pfam" id="PF03413"/>
    </source>
</evidence>
<gene>
    <name evidence="3" type="ORF">G4223_04590</name>
</gene>
<evidence type="ECO:0000313" key="4">
    <source>
        <dbReference type="Proteomes" id="UP000480684"/>
    </source>
</evidence>